<keyword evidence="2" id="KW-1185">Reference proteome</keyword>
<protein>
    <submittedName>
        <fullName evidence="1">Uncharacterized protein</fullName>
    </submittedName>
</protein>
<reference evidence="1 2" key="1">
    <citation type="submission" date="2020-02" db="EMBL/GenBank/DDBJ databases">
        <authorList>
            <person name="Zheng R.K."/>
            <person name="Sun C.M."/>
        </authorList>
    </citation>
    <scope>NUCLEOTIDE SEQUENCE [LARGE SCALE GENOMIC DNA]</scope>
    <source>
        <strain evidence="2">zrk23</strain>
    </source>
</reference>
<accession>A0A6G6Y493</accession>
<sequence length="261" mass="29052">MIDWLAASVAQRQALYRAVKRLLDEEGLSWGDLYRDTLGQDYPPGHGYEDNFRAGRIARKKAHAIYNWLDERYPARAKALEAALADEDERQHTGEHWRRFLSEHGRYARVRAVLLRDADLGIVSFARGEPLAGPVIPFGASFGFEIDSPIAGMALALQAVGGAWYALPLREDALTDVVLPGVQMLPRQLGSDTPYPLSEEAHDGRHGFVFLIGQAEVIAPLVSIVPVGRPMAPAELDQIADQFLAAETEWHMLRINLMFRA</sequence>
<evidence type="ECO:0000313" key="1">
    <source>
        <dbReference type="EMBL" id="QIG79627.1"/>
    </source>
</evidence>
<gene>
    <name evidence="1" type="ORF">G5C33_07375</name>
</gene>
<proteinExistence type="predicted"/>
<dbReference type="KEGG" id="spzr:G5C33_07375"/>
<dbReference type="AlphaFoldDB" id="A0A6G6Y493"/>
<dbReference type="EMBL" id="CP049109">
    <property type="protein sequence ID" value="QIG79627.1"/>
    <property type="molecule type" value="Genomic_DNA"/>
</dbReference>
<name>A0A6G6Y493_9SPHN</name>
<evidence type="ECO:0000313" key="2">
    <source>
        <dbReference type="Proteomes" id="UP000501568"/>
    </source>
</evidence>
<dbReference type="RefSeq" id="WP_165326627.1">
    <property type="nucleotide sequence ID" value="NZ_CP049109.1"/>
</dbReference>
<organism evidence="1 2">
    <name type="scientific">Stakelama tenebrarum</name>
    <dbReference type="NCBI Taxonomy" id="2711215"/>
    <lineage>
        <taxon>Bacteria</taxon>
        <taxon>Pseudomonadati</taxon>
        <taxon>Pseudomonadota</taxon>
        <taxon>Alphaproteobacteria</taxon>
        <taxon>Sphingomonadales</taxon>
        <taxon>Sphingomonadaceae</taxon>
        <taxon>Stakelama</taxon>
    </lineage>
</organism>
<dbReference type="Proteomes" id="UP000501568">
    <property type="component" value="Chromosome"/>
</dbReference>